<evidence type="ECO:0000313" key="2">
    <source>
        <dbReference type="Proteomes" id="UP000789920"/>
    </source>
</evidence>
<keyword evidence="2" id="KW-1185">Reference proteome</keyword>
<reference evidence="1" key="1">
    <citation type="submission" date="2021-06" db="EMBL/GenBank/DDBJ databases">
        <authorList>
            <person name="Kallberg Y."/>
            <person name="Tangrot J."/>
            <person name="Rosling A."/>
        </authorList>
    </citation>
    <scope>NUCLEOTIDE SEQUENCE</scope>
    <source>
        <strain evidence="1">MA461A</strain>
    </source>
</reference>
<gene>
    <name evidence="1" type="ORF">RPERSI_LOCUS16330</name>
</gene>
<proteinExistence type="predicted"/>
<sequence length="91" mass="10561">MSKSTENKQKALQLPSKSGSEQVNRIQRDFNRLTNKIIEKCLDALRAEYNKNAALDQKINKLFELCKEFGEELSTFRSKKLVKKKTNILQT</sequence>
<accession>A0ACA9QZH5</accession>
<dbReference type="Proteomes" id="UP000789920">
    <property type="component" value="Unassembled WGS sequence"/>
</dbReference>
<organism evidence="1 2">
    <name type="scientific">Racocetra persica</name>
    <dbReference type="NCBI Taxonomy" id="160502"/>
    <lineage>
        <taxon>Eukaryota</taxon>
        <taxon>Fungi</taxon>
        <taxon>Fungi incertae sedis</taxon>
        <taxon>Mucoromycota</taxon>
        <taxon>Glomeromycotina</taxon>
        <taxon>Glomeromycetes</taxon>
        <taxon>Diversisporales</taxon>
        <taxon>Gigasporaceae</taxon>
        <taxon>Racocetra</taxon>
    </lineage>
</organism>
<name>A0ACA9QZH5_9GLOM</name>
<evidence type="ECO:0000313" key="1">
    <source>
        <dbReference type="EMBL" id="CAG8770353.1"/>
    </source>
</evidence>
<dbReference type="EMBL" id="CAJVQC010040219">
    <property type="protein sequence ID" value="CAG8770353.1"/>
    <property type="molecule type" value="Genomic_DNA"/>
</dbReference>
<comment type="caution">
    <text evidence="1">The sequence shown here is derived from an EMBL/GenBank/DDBJ whole genome shotgun (WGS) entry which is preliminary data.</text>
</comment>
<protein>
    <submittedName>
        <fullName evidence="1">21099_t:CDS:1</fullName>
    </submittedName>
</protein>